<dbReference type="EMBL" id="JBBPEH010000008">
    <property type="protein sequence ID" value="KAK7534888.1"/>
    <property type="molecule type" value="Genomic_DNA"/>
</dbReference>
<evidence type="ECO:0000313" key="1">
    <source>
        <dbReference type="EMBL" id="KAK7534888.1"/>
    </source>
</evidence>
<keyword evidence="2" id="KW-1185">Reference proteome</keyword>
<comment type="caution">
    <text evidence="1">The sequence shown here is derived from an EMBL/GenBank/DDBJ whole genome shotgun (WGS) entry which is preliminary data.</text>
</comment>
<sequence length="100" mass="11150">MCHHPFVAWPRDWAVIREDSVPAKLRVFFCSLLLLLCSGNRIVELFNSLSADQAKQTDLPFLDSEIGHLISHHSLVCSLLQASHPVDEQASGPTNQTTIK</sequence>
<gene>
    <name evidence="1" type="ORF">J3D65DRAFT_678317</name>
</gene>
<dbReference type="RefSeq" id="XP_066653613.1">
    <property type="nucleotide sequence ID" value="XM_066803662.1"/>
</dbReference>
<organism evidence="1 2">
    <name type="scientific">Phyllosticta citribraziliensis</name>
    <dbReference type="NCBI Taxonomy" id="989973"/>
    <lineage>
        <taxon>Eukaryota</taxon>
        <taxon>Fungi</taxon>
        <taxon>Dikarya</taxon>
        <taxon>Ascomycota</taxon>
        <taxon>Pezizomycotina</taxon>
        <taxon>Dothideomycetes</taxon>
        <taxon>Dothideomycetes incertae sedis</taxon>
        <taxon>Botryosphaeriales</taxon>
        <taxon>Phyllostictaceae</taxon>
        <taxon>Phyllosticta</taxon>
    </lineage>
</organism>
<protein>
    <submittedName>
        <fullName evidence="1">Uncharacterized protein</fullName>
    </submittedName>
</protein>
<accession>A0ABR1LJS8</accession>
<name>A0ABR1LJS8_9PEZI</name>
<dbReference type="GeneID" id="92036568"/>
<proteinExistence type="predicted"/>
<reference evidence="1 2" key="1">
    <citation type="submission" date="2024-04" db="EMBL/GenBank/DDBJ databases">
        <title>Phyllosticta paracitricarpa is synonymous to the EU quarantine fungus P. citricarpa based on phylogenomic analyses.</title>
        <authorList>
            <consortium name="Lawrence Berkeley National Laboratory"/>
            <person name="Van ingen-buijs V.A."/>
            <person name="Van westerhoven A.C."/>
            <person name="Haridas S."/>
            <person name="Skiadas P."/>
            <person name="Martin F."/>
            <person name="Groenewald J.Z."/>
            <person name="Crous P.W."/>
            <person name="Seidl M.F."/>
        </authorList>
    </citation>
    <scope>NUCLEOTIDE SEQUENCE [LARGE SCALE GENOMIC DNA]</scope>
    <source>
        <strain evidence="1 2">CPC 17464</strain>
    </source>
</reference>
<dbReference type="Proteomes" id="UP001360953">
    <property type="component" value="Unassembled WGS sequence"/>
</dbReference>
<evidence type="ECO:0000313" key="2">
    <source>
        <dbReference type="Proteomes" id="UP001360953"/>
    </source>
</evidence>